<accession>A0A8C7DU83</accession>
<dbReference type="Proteomes" id="UP000694557">
    <property type="component" value="Unassembled WGS sequence"/>
</dbReference>
<reference evidence="1" key="1">
    <citation type="submission" date="2025-08" db="UniProtKB">
        <authorList>
            <consortium name="Ensembl"/>
        </authorList>
    </citation>
    <scope>IDENTIFICATION</scope>
</reference>
<keyword evidence="2" id="KW-1185">Reference proteome</keyword>
<protein>
    <submittedName>
        <fullName evidence="1">Uncharacterized protein</fullName>
    </submittedName>
</protein>
<evidence type="ECO:0000313" key="1">
    <source>
        <dbReference type="Ensembl" id="ENSOKIP00005024534.1"/>
    </source>
</evidence>
<dbReference type="AlphaFoldDB" id="A0A8C7DU83"/>
<name>A0A8C7DU83_ONCKI</name>
<dbReference type="Ensembl" id="ENSOKIT00005025994.1">
    <property type="protein sequence ID" value="ENSOKIP00005024534.1"/>
    <property type="gene ID" value="ENSOKIG00005010692.1"/>
</dbReference>
<sequence length="175" mass="19759">MSEHNYSISLNTRLTLIFISSTSICVSLDHCVALVSVYRQCPAEELPFPDSSVDLTQFLQEAHRILQLKGCLTQLYCTMDISVAFYKQSYYSIPNKEKEWQECMWSFCSYQALLKKDPKRLTTKLAALGLNPPMQLVPGPPGGEGRQHYLLHTDPQHGGPTRLCPQSPPVLQVFP</sequence>
<evidence type="ECO:0000313" key="2">
    <source>
        <dbReference type="Proteomes" id="UP000694557"/>
    </source>
</evidence>
<organism evidence="1 2">
    <name type="scientific">Oncorhynchus kisutch</name>
    <name type="common">Coho salmon</name>
    <name type="synonym">Salmo kisutch</name>
    <dbReference type="NCBI Taxonomy" id="8019"/>
    <lineage>
        <taxon>Eukaryota</taxon>
        <taxon>Metazoa</taxon>
        <taxon>Chordata</taxon>
        <taxon>Craniata</taxon>
        <taxon>Vertebrata</taxon>
        <taxon>Euteleostomi</taxon>
        <taxon>Actinopterygii</taxon>
        <taxon>Neopterygii</taxon>
        <taxon>Teleostei</taxon>
        <taxon>Protacanthopterygii</taxon>
        <taxon>Salmoniformes</taxon>
        <taxon>Salmonidae</taxon>
        <taxon>Salmoninae</taxon>
        <taxon>Oncorhynchus</taxon>
    </lineage>
</organism>
<reference evidence="1" key="2">
    <citation type="submission" date="2025-09" db="UniProtKB">
        <authorList>
            <consortium name="Ensembl"/>
        </authorList>
    </citation>
    <scope>IDENTIFICATION</scope>
</reference>
<proteinExistence type="predicted"/>